<comment type="caution">
    <text evidence="2">The sequence shown here is derived from an EMBL/GenBank/DDBJ whole genome shotgun (WGS) entry which is preliminary data.</text>
</comment>
<keyword evidence="3" id="KW-1185">Reference proteome</keyword>
<dbReference type="AlphaFoldDB" id="A0A364JWA0"/>
<organism evidence="2 3">
    <name type="scientific">Falsochrobactrum ovis</name>
    <dbReference type="NCBI Taxonomy" id="1293442"/>
    <lineage>
        <taxon>Bacteria</taxon>
        <taxon>Pseudomonadati</taxon>
        <taxon>Pseudomonadota</taxon>
        <taxon>Alphaproteobacteria</taxon>
        <taxon>Hyphomicrobiales</taxon>
        <taxon>Brucellaceae</taxon>
        <taxon>Falsochrobactrum</taxon>
    </lineage>
</organism>
<evidence type="ECO:0000313" key="3">
    <source>
        <dbReference type="Proteomes" id="UP000249453"/>
    </source>
</evidence>
<dbReference type="Proteomes" id="UP000249453">
    <property type="component" value="Unassembled WGS sequence"/>
</dbReference>
<keyword evidence="1" id="KW-0812">Transmembrane</keyword>
<dbReference type="EMBL" id="QLMK01000003">
    <property type="protein sequence ID" value="RAK30918.1"/>
    <property type="molecule type" value="Genomic_DNA"/>
</dbReference>
<evidence type="ECO:0000313" key="2">
    <source>
        <dbReference type="EMBL" id="RAK30918.1"/>
    </source>
</evidence>
<keyword evidence="1" id="KW-0472">Membrane</keyword>
<keyword evidence="1" id="KW-1133">Transmembrane helix</keyword>
<reference evidence="2 3" key="1">
    <citation type="submission" date="2018-06" db="EMBL/GenBank/DDBJ databases">
        <title>Genomic Encyclopedia of Type Strains, Phase IV (KMG-IV): sequencing the most valuable type-strain genomes for metagenomic binning, comparative biology and taxonomic classification.</title>
        <authorList>
            <person name="Goeker M."/>
        </authorList>
    </citation>
    <scope>NUCLEOTIDE SEQUENCE [LARGE SCALE GENOMIC DNA]</scope>
    <source>
        <strain evidence="2 3">DSM 26720</strain>
    </source>
</reference>
<accession>A0A364JWA0</accession>
<proteinExistence type="predicted"/>
<sequence length="45" mass="5222">MKERSSKPERSFLILYAGLIYILALESWPINFNPSGHPIRQTLAY</sequence>
<feature type="transmembrane region" description="Helical" evidence="1">
    <location>
        <begin position="12"/>
        <end position="30"/>
    </location>
</feature>
<name>A0A364JWA0_9HYPH</name>
<evidence type="ECO:0000256" key="1">
    <source>
        <dbReference type="SAM" id="Phobius"/>
    </source>
</evidence>
<gene>
    <name evidence="2" type="ORF">C7374_10352</name>
</gene>
<protein>
    <submittedName>
        <fullName evidence="2">Uncharacterized protein</fullName>
    </submittedName>
</protein>